<reference evidence="10 11" key="1">
    <citation type="journal article" date="2016" name="Front. Microbiol.">
        <title>Genomic Resource of Rice Seed Associated Bacteria.</title>
        <authorList>
            <person name="Midha S."/>
            <person name="Bansal K."/>
            <person name="Sharma S."/>
            <person name="Kumar N."/>
            <person name="Patil P.P."/>
            <person name="Chaudhry V."/>
            <person name="Patil P.B."/>
        </authorList>
    </citation>
    <scope>NUCLEOTIDE SEQUENCE [LARGE SCALE GENOMIC DNA]</scope>
    <source>
        <strain evidence="10 11">NS220</strain>
    </source>
</reference>
<sequence>MKPPFARLSSRRRRSVDGIARADRFGFLDLLTEATADIGTRPGRLSLTVAGTVLGIAALVATVGFSQTATDQIARQFDDASSTQIVVTPAKTSARGGTSVATARLPWDAADRVERLAGVEAAALLTKVDLGKGTISAVTVNDPSAPAMVSPALFAASAGLLDMVGGTIVTGRAFDDGHDRRGDRVALLGANASAKLGVGRIDTQPSIFIDGIAYAVIGIFDGVDTAGELLDAVVVPDGAARRDFGLRAPSDVRARIAVGTGPQLREQVPLTLSPDAPDNIDVGAPPGESDLRAGVQSDVGFVFVLLGVIVLLAGGLGIANVTMLSVMERVGEIGLRRALGATRRQIAGQFVVESIVIGMLGGLIGSSLGVFAVVGVSVAQGWTPVLDPLIAIGGAVLGALVGLIAGGIPARRAARIEPVDALRGG</sequence>
<dbReference type="PANTHER" id="PTHR30572">
    <property type="entry name" value="MEMBRANE COMPONENT OF TRANSPORTER-RELATED"/>
    <property type="match status" value="1"/>
</dbReference>
<comment type="subcellular location">
    <subcellularLocation>
        <location evidence="1">Cell membrane</location>
        <topology evidence="1">Multi-pass membrane protein</topology>
    </subcellularLocation>
</comment>
<evidence type="ECO:0000256" key="2">
    <source>
        <dbReference type="ARBA" id="ARBA00022475"/>
    </source>
</evidence>
<feature type="transmembrane region" description="Helical" evidence="7">
    <location>
        <begin position="299"/>
        <end position="326"/>
    </location>
</feature>
<dbReference type="InterPro" id="IPR050250">
    <property type="entry name" value="Macrolide_Exporter_MacB"/>
</dbReference>
<dbReference type="RefSeq" id="WP_058624696.1">
    <property type="nucleotide sequence ID" value="NZ_LDRT01000110.1"/>
</dbReference>
<evidence type="ECO:0000256" key="1">
    <source>
        <dbReference type="ARBA" id="ARBA00004651"/>
    </source>
</evidence>
<feature type="transmembrane region" description="Helical" evidence="7">
    <location>
        <begin position="388"/>
        <end position="408"/>
    </location>
</feature>
<name>A0A147EUP8_MICTE</name>
<keyword evidence="3 7" id="KW-0812">Transmembrane</keyword>
<evidence type="ECO:0000256" key="7">
    <source>
        <dbReference type="SAM" id="Phobius"/>
    </source>
</evidence>
<dbReference type="Pfam" id="PF02687">
    <property type="entry name" value="FtsX"/>
    <property type="match status" value="1"/>
</dbReference>
<accession>A0A147EUP8</accession>
<keyword evidence="2" id="KW-1003">Cell membrane</keyword>
<comment type="caution">
    <text evidence="10">The sequence shown here is derived from an EMBL/GenBank/DDBJ whole genome shotgun (WGS) entry which is preliminary data.</text>
</comment>
<dbReference type="GO" id="GO:0022857">
    <property type="term" value="F:transmembrane transporter activity"/>
    <property type="evidence" value="ECO:0007669"/>
    <property type="project" value="TreeGrafter"/>
</dbReference>
<evidence type="ECO:0000259" key="9">
    <source>
        <dbReference type="Pfam" id="PF12704"/>
    </source>
</evidence>
<organism evidence="10 11">
    <name type="scientific">Microbacterium testaceum</name>
    <name type="common">Aureobacterium testaceum</name>
    <name type="synonym">Brevibacterium testaceum</name>
    <dbReference type="NCBI Taxonomy" id="2033"/>
    <lineage>
        <taxon>Bacteria</taxon>
        <taxon>Bacillati</taxon>
        <taxon>Actinomycetota</taxon>
        <taxon>Actinomycetes</taxon>
        <taxon>Micrococcales</taxon>
        <taxon>Microbacteriaceae</taxon>
        <taxon>Microbacterium</taxon>
    </lineage>
</organism>
<feature type="transmembrane region" description="Helical" evidence="7">
    <location>
        <begin position="347"/>
        <end position="376"/>
    </location>
</feature>
<dbReference type="Pfam" id="PF12704">
    <property type="entry name" value="MacB_PCD"/>
    <property type="match status" value="1"/>
</dbReference>
<feature type="domain" description="MacB-like periplasmic core" evidence="9">
    <location>
        <begin position="47"/>
        <end position="249"/>
    </location>
</feature>
<dbReference type="AlphaFoldDB" id="A0A147EUP8"/>
<dbReference type="GO" id="GO:0005886">
    <property type="term" value="C:plasma membrane"/>
    <property type="evidence" value="ECO:0007669"/>
    <property type="project" value="UniProtKB-SubCell"/>
</dbReference>
<evidence type="ECO:0000256" key="3">
    <source>
        <dbReference type="ARBA" id="ARBA00022692"/>
    </source>
</evidence>
<evidence type="ECO:0000256" key="6">
    <source>
        <dbReference type="ARBA" id="ARBA00038076"/>
    </source>
</evidence>
<evidence type="ECO:0000256" key="4">
    <source>
        <dbReference type="ARBA" id="ARBA00022989"/>
    </source>
</evidence>
<evidence type="ECO:0000313" key="11">
    <source>
        <dbReference type="Proteomes" id="UP000075025"/>
    </source>
</evidence>
<dbReference type="PANTHER" id="PTHR30572:SF4">
    <property type="entry name" value="ABC TRANSPORTER PERMEASE YTRF"/>
    <property type="match status" value="1"/>
</dbReference>
<proteinExistence type="inferred from homology"/>
<comment type="similarity">
    <text evidence="6">Belongs to the ABC-4 integral membrane protein family.</text>
</comment>
<dbReference type="InterPro" id="IPR025857">
    <property type="entry name" value="MacB_PCD"/>
</dbReference>
<evidence type="ECO:0000256" key="5">
    <source>
        <dbReference type="ARBA" id="ARBA00023136"/>
    </source>
</evidence>
<dbReference type="PATRIC" id="fig|2033.6.peg.287"/>
<evidence type="ECO:0000313" key="10">
    <source>
        <dbReference type="EMBL" id="KTR92441.1"/>
    </source>
</evidence>
<gene>
    <name evidence="10" type="ORF">NS220_14310</name>
</gene>
<dbReference type="InterPro" id="IPR003838">
    <property type="entry name" value="ABC3_permease_C"/>
</dbReference>
<evidence type="ECO:0000259" key="8">
    <source>
        <dbReference type="Pfam" id="PF02687"/>
    </source>
</evidence>
<keyword evidence="5 7" id="KW-0472">Membrane</keyword>
<dbReference type="EMBL" id="LDRT01000110">
    <property type="protein sequence ID" value="KTR92441.1"/>
    <property type="molecule type" value="Genomic_DNA"/>
</dbReference>
<feature type="domain" description="ABC3 transporter permease C-terminal" evidence="8">
    <location>
        <begin position="305"/>
        <end position="418"/>
    </location>
</feature>
<dbReference type="Proteomes" id="UP000075025">
    <property type="component" value="Unassembled WGS sequence"/>
</dbReference>
<dbReference type="OrthoDB" id="9780560at2"/>
<keyword evidence="4 7" id="KW-1133">Transmembrane helix</keyword>
<protein>
    <submittedName>
        <fullName evidence="10">ABC transporter</fullName>
    </submittedName>
</protein>